<feature type="compositionally biased region" description="Low complexity" evidence="1">
    <location>
        <begin position="256"/>
        <end position="292"/>
    </location>
</feature>
<proteinExistence type="predicted"/>
<feature type="signal peptide" evidence="2">
    <location>
        <begin position="1"/>
        <end position="24"/>
    </location>
</feature>
<dbReference type="AlphaFoldDB" id="A0A2W7QCT4"/>
<gene>
    <name evidence="3" type="ORF">LX81_00106</name>
</gene>
<protein>
    <recommendedName>
        <fullName evidence="5">Peptidyl-prolyl cis-trans isomerase SurA</fullName>
    </recommendedName>
</protein>
<dbReference type="SUPFAM" id="SSF109998">
    <property type="entry name" value="Triger factor/SurA peptide-binding domain-like"/>
    <property type="match status" value="1"/>
</dbReference>
<dbReference type="EMBL" id="QKZL01000001">
    <property type="protein sequence ID" value="PZX19649.1"/>
    <property type="molecule type" value="Genomic_DNA"/>
</dbReference>
<comment type="caution">
    <text evidence="3">The sequence shown here is derived from an EMBL/GenBank/DDBJ whole genome shotgun (WGS) entry which is preliminary data.</text>
</comment>
<feature type="compositionally biased region" description="Low complexity" evidence="1">
    <location>
        <begin position="300"/>
        <end position="311"/>
    </location>
</feature>
<keyword evidence="4" id="KW-1185">Reference proteome</keyword>
<sequence>MKRITMTSAAALLALPLATLPAAAQDTSSSDTGTTQQDNGSTSGNEGTSGSGQSDAGAAGSDSGAPDSTDSDSASGSNDGSAASGSDSAGDTADEDQVVVSVEDAEITAGDVRDAIASLPPQVQQNPPDVLIPFAVEQLVLRELILAEAQSQNLSEDPEVQEIAGDGGEEAVEAATVRVYVQRAMEEVTTDEAVQSAYDEAAEASPQPLPPLEEVRPQIEQQIQQQRLLEIRDELRGQYEVVYYDENGEPREETPAGESDSGTDGASSDGNAEGAMSGSGDTSGSSDTPDTGDTGGGMDGSTDGSGSAEED</sequence>
<feature type="compositionally biased region" description="Low complexity" evidence="1">
    <location>
        <begin position="22"/>
        <end position="91"/>
    </location>
</feature>
<keyword evidence="2" id="KW-0732">Signal</keyword>
<evidence type="ECO:0000256" key="1">
    <source>
        <dbReference type="SAM" id="MobiDB-lite"/>
    </source>
</evidence>
<dbReference type="OrthoDB" id="7872488at2"/>
<dbReference type="Proteomes" id="UP000248916">
    <property type="component" value="Unassembled WGS sequence"/>
</dbReference>
<feature type="region of interest" description="Disordered" evidence="1">
    <location>
        <begin position="190"/>
        <end position="224"/>
    </location>
</feature>
<evidence type="ECO:0000313" key="3">
    <source>
        <dbReference type="EMBL" id="PZX19649.1"/>
    </source>
</evidence>
<evidence type="ECO:0000256" key="2">
    <source>
        <dbReference type="SAM" id="SignalP"/>
    </source>
</evidence>
<dbReference type="InterPro" id="IPR027304">
    <property type="entry name" value="Trigger_fact/SurA_dom_sf"/>
</dbReference>
<feature type="chain" id="PRO_5015952622" description="Peptidyl-prolyl cis-trans isomerase SurA" evidence="2">
    <location>
        <begin position="25"/>
        <end position="311"/>
    </location>
</feature>
<accession>A0A2W7QCT4</accession>
<evidence type="ECO:0000313" key="4">
    <source>
        <dbReference type="Proteomes" id="UP000248916"/>
    </source>
</evidence>
<feature type="region of interest" description="Disordered" evidence="1">
    <location>
        <begin position="242"/>
        <end position="311"/>
    </location>
</feature>
<feature type="region of interest" description="Disordered" evidence="1">
    <location>
        <begin position="22"/>
        <end position="101"/>
    </location>
</feature>
<organism evidence="3 4">
    <name type="scientific">Palleronia aestuarii</name>
    <dbReference type="NCBI Taxonomy" id="568105"/>
    <lineage>
        <taxon>Bacteria</taxon>
        <taxon>Pseudomonadati</taxon>
        <taxon>Pseudomonadota</taxon>
        <taxon>Alphaproteobacteria</taxon>
        <taxon>Rhodobacterales</taxon>
        <taxon>Roseobacteraceae</taxon>
        <taxon>Palleronia</taxon>
    </lineage>
</organism>
<dbReference type="RefSeq" id="WP_111535333.1">
    <property type="nucleotide sequence ID" value="NZ_QKZL01000001.1"/>
</dbReference>
<evidence type="ECO:0008006" key="5">
    <source>
        <dbReference type="Google" id="ProtNLM"/>
    </source>
</evidence>
<reference evidence="3 4" key="1">
    <citation type="submission" date="2018-06" db="EMBL/GenBank/DDBJ databases">
        <title>Genomic Encyclopedia of Archaeal and Bacterial Type Strains, Phase II (KMG-II): from individual species to whole genera.</title>
        <authorList>
            <person name="Goeker M."/>
        </authorList>
    </citation>
    <scope>NUCLEOTIDE SEQUENCE [LARGE SCALE GENOMIC DNA]</scope>
    <source>
        <strain evidence="3 4">DSM 22009</strain>
    </source>
</reference>
<name>A0A2W7QCT4_9RHOB</name>